<dbReference type="Proteomes" id="UP000237881">
    <property type="component" value="Unassembled WGS sequence"/>
</dbReference>
<comment type="caution">
    <text evidence="2">The sequence shown here is derived from an EMBL/GenBank/DDBJ whole genome shotgun (WGS) entry which is preliminary data.</text>
</comment>
<evidence type="ECO:0000313" key="2">
    <source>
        <dbReference type="EMBL" id="PPF10257.1"/>
    </source>
</evidence>
<dbReference type="EMBL" id="PSUL01000047">
    <property type="protein sequence ID" value="PPF10257.1"/>
    <property type="molecule type" value="Genomic_DNA"/>
</dbReference>
<organism evidence="2 4">
    <name type="scientific">Rathayibacter rathayi</name>
    <name type="common">Corynebacterium rathayi</name>
    <dbReference type="NCBI Taxonomy" id="33887"/>
    <lineage>
        <taxon>Bacteria</taxon>
        <taxon>Bacillati</taxon>
        <taxon>Actinomycetota</taxon>
        <taxon>Actinomycetes</taxon>
        <taxon>Micrococcales</taxon>
        <taxon>Microbacteriaceae</taxon>
        <taxon>Rathayibacter</taxon>
    </lineage>
</organism>
<dbReference type="InterPro" id="IPR025233">
    <property type="entry name" value="DUF4176"/>
</dbReference>
<name>A0ABD6W579_RATRA</name>
<sequence>MTEDQELLPLGTAVEIEGDNDIYIIIARGFQKHDGGFLAGYKGVPHPQGAGAGVREIVIRQTQITNVIHRGHSNREDTAFAEYLLENAKLPPHVSPAPAAEPALTVDLTTPAAVPPPAAAEGAGAPPKRAKNATDPFSELRRKGRQV</sequence>
<protein>
    <recommendedName>
        <fullName evidence="6">DUF4176 domain-containing protein</fullName>
    </recommendedName>
</protein>
<proteinExistence type="predicted"/>
<evidence type="ECO:0000313" key="5">
    <source>
        <dbReference type="Proteomes" id="UP000239698"/>
    </source>
</evidence>
<dbReference type="Proteomes" id="UP000239698">
    <property type="component" value="Unassembled WGS sequence"/>
</dbReference>
<reference evidence="4 5" key="1">
    <citation type="submission" date="2018-02" db="EMBL/GenBank/DDBJ databases">
        <title>Bacteriophage NCPPB3778 and a type I-E CRISPR drive the evolution of the US Biological Select Agent, Rathayibacter toxicus.</title>
        <authorList>
            <person name="Davis E.W.II."/>
            <person name="Tabima J.F."/>
            <person name="Weisberg A.J."/>
            <person name="Lopes L.D."/>
            <person name="Wiseman M.S."/>
            <person name="Wiseman M.S."/>
            <person name="Pupko T."/>
            <person name="Belcher M.S."/>
            <person name="Sechler A.J."/>
            <person name="Tancos M.A."/>
            <person name="Schroeder B.K."/>
            <person name="Murray T.D."/>
            <person name="Luster D.G."/>
            <person name="Schneider W.L."/>
            <person name="Rogers E."/>
            <person name="Andreote F.D."/>
            <person name="Grunwald N.J."/>
            <person name="Putnam M.L."/>
            <person name="Chang J.H."/>
        </authorList>
    </citation>
    <scope>NUCLEOTIDE SEQUENCE [LARGE SCALE GENOMIC DNA]</scope>
    <source>
        <strain evidence="3 5">AY1D6</strain>
        <strain evidence="2 4">AY1I9</strain>
    </source>
</reference>
<evidence type="ECO:0000313" key="3">
    <source>
        <dbReference type="EMBL" id="PPH72290.1"/>
    </source>
</evidence>
<feature type="region of interest" description="Disordered" evidence="1">
    <location>
        <begin position="108"/>
        <end position="147"/>
    </location>
</feature>
<keyword evidence="5" id="KW-1185">Reference proteome</keyword>
<gene>
    <name evidence="2" type="ORF">C5C04_13570</name>
    <name evidence="3" type="ORF">C5C40_14710</name>
</gene>
<dbReference type="RefSeq" id="WP_104249207.1">
    <property type="nucleotide sequence ID" value="NZ_PSUD01000052.1"/>
</dbReference>
<dbReference type="EMBL" id="PSVT01000052">
    <property type="protein sequence ID" value="PPH72290.1"/>
    <property type="molecule type" value="Genomic_DNA"/>
</dbReference>
<evidence type="ECO:0008006" key="6">
    <source>
        <dbReference type="Google" id="ProtNLM"/>
    </source>
</evidence>
<dbReference type="Pfam" id="PF13780">
    <property type="entry name" value="DUF4176"/>
    <property type="match status" value="1"/>
</dbReference>
<dbReference type="AlphaFoldDB" id="A0ABD6W579"/>
<evidence type="ECO:0000313" key="4">
    <source>
        <dbReference type="Proteomes" id="UP000237881"/>
    </source>
</evidence>
<evidence type="ECO:0000256" key="1">
    <source>
        <dbReference type="SAM" id="MobiDB-lite"/>
    </source>
</evidence>
<accession>A0ABD6W579</accession>